<accession>A0A915II23</accession>
<dbReference type="WBParaSite" id="nRc.2.0.1.t13826-RA">
    <property type="protein sequence ID" value="nRc.2.0.1.t13826-RA"/>
    <property type="gene ID" value="nRc.2.0.1.g13826"/>
</dbReference>
<dbReference type="Proteomes" id="UP000887565">
    <property type="component" value="Unplaced"/>
</dbReference>
<sequence length="69" mass="7639">MLGKQIFSARGSAQRANICAPSMLGEQLARRCARRTSPSTLAEQRAEFIGWDSNIVIIPHRSVIQISNQ</sequence>
<dbReference type="AlphaFoldDB" id="A0A915II23"/>
<reference evidence="2" key="1">
    <citation type="submission" date="2022-11" db="UniProtKB">
        <authorList>
            <consortium name="WormBaseParasite"/>
        </authorList>
    </citation>
    <scope>IDENTIFICATION</scope>
</reference>
<proteinExistence type="predicted"/>
<keyword evidence="1" id="KW-1185">Reference proteome</keyword>
<organism evidence="1 2">
    <name type="scientific">Romanomermis culicivorax</name>
    <name type="common">Nematode worm</name>
    <dbReference type="NCBI Taxonomy" id="13658"/>
    <lineage>
        <taxon>Eukaryota</taxon>
        <taxon>Metazoa</taxon>
        <taxon>Ecdysozoa</taxon>
        <taxon>Nematoda</taxon>
        <taxon>Enoplea</taxon>
        <taxon>Dorylaimia</taxon>
        <taxon>Mermithida</taxon>
        <taxon>Mermithoidea</taxon>
        <taxon>Mermithidae</taxon>
        <taxon>Romanomermis</taxon>
    </lineage>
</organism>
<evidence type="ECO:0000313" key="2">
    <source>
        <dbReference type="WBParaSite" id="nRc.2.0.1.t13826-RA"/>
    </source>
</evidence>
<protein>
    <submittedName>
        <fullName evidence="2">Uncharacterized protein</fullName>
    </submittedName>
</protein>
<evidence type="ECO:0000313" key="1">
    <source>
        <dbReference type="Proteomes" id="UP000887565"/>
    </source>
</evidence>
<name>A0A915II23_ROMCU</name>